<dbReference type="AlphaFoldDB" id="A0A0J1EHH1"/>
<proteinExistence type="predicted"/>
<dbReference type="GO" id="GO:0005737">
    <property type="term" value="C:cytoplasm"/>
    <property type="evidence" value="ECO:0007669"/>
    <property type="project" value="TreeGrafter"/>
</dbReference>
<protein>
    <submittedName>
        <fullName evidence="2">Cobalamin synthesis protein P47K</fullName>
    </submittedName>
</protein>
<sequence>MPQPIEFIMIGGFLGAGKTTLIARLAKRLQSEGKHVCIVTNDQAAGLVDTQLLKSQGLEVNEVAGSCFCCNFDGLTDAMEEFESRQRPDVILAEPVGSCTDLIATIAAPMMERLGEKFVHRPYAVVLKPNHGKKILSGAGGGFSEKAEYIFRKQLEESEIILLNRIDELSEEDVQALKEKLNEQYPGRKVIPLSAKTGENLDVLYDAFQGKAAPRETMMEVDYDVYADGEAELGWLNATVNFQSEDSFALDDLSVGLIEDLRQRLLTLGAEPGHLKVLCSSNRADDEPVSVANLIDSDSQTVLSIASGVNATNAKAIINARVRLAPEALTKEVQEVVQSVASRLNAQTETIQLDSFRPGRPEPTHRIR</sequence>
<accession>A0A0J1EHH1</accession>
<organism evidence="2 3">
    <name type="scientific">Rhodopirellula islandica</name>
    <dbReference type="NCBI Taxonomy" id="595434"/>
    <lineage>
        <taxon>Bacteria</taxon>
        <taxon>Pseudomonadati</taxon>
        <taxon>Planctomycetota</taxon>
        <taxon>Planctomycetia</taxon>
        <taxon>Pirellulales</taxon>
        <taxon>Pirellulaceae</taxon>
        <taxon>Rhodopirellula</taxon>
    </lineage>
</organism>
<dbReference type="Pfam" id="PF02492">
    <property type="entry name" value="cobW"/>
    <property type="match status" value="1"/>
</dbReference>
<dbReference type="EMBL" id="LECT01000025">
    <property type="protein sequence ID" value="KLU04954.1"/>
    <property type="molecule type" value="Genomic_DNA"/>
</dbReference>
<evidence type="ECO:0000313" key="3">
    <source>
        <dbReference type="Proteomes" id="UP000036367"/>
    </source>
</evidence>
<evidence type="ECO:0000259" key="1">
    <source>
        <dbReference type="Pfam" id="PF02492"/>
    </source>
</evidence>
<dbReference type="PATRIC" id="fig|595434.4.peg.3075"/>
<feature type="domain" description="CobW/HypB/UreG nucleotide-binding" evidence="1">
    <location>
        <begin position="8"/>
        <end position="191"/>
    </location>
</feature>
<dbReference type="PANTHER" id="PTHR13748:SF62">
    <property type="entry name" value="COBW DOMAIN-CONTAINING PROTEIN"/>
    <property type="match status" value="1"/>
</dbReference>
<dbReference type="RefSeq" id="WP_173442658.1">
    <property type="nucleotide sequence ID" value="NZ_LECT01000025.1"/>
</dbReference>
<dbReference type="Proteomes" id="UP000036367">
    <property type="component" value="Unassembled WGS sequence"/>
</dbReference>
<dbReference type="InterPro" id="IPR051316">
    <property type="entry name" value="Zinc-reg_GTPase_activator"/>
</dbReference>
<evidence type="ECO:0000313" key="2">
    <source>
        <dbReference type="EMBL" id="KLU04954.1"/>
    </source>
</evidence>
<dbReference type="STRING" id="595434.RISK_003222"/>
<dbReference type="SUPFAM" id="SSF52540">
    <property type="entry name" value="P-loop containing nucleoside triphosphate hydrolases"/>
    <property type="match status" value="1"/>
</dbReference>
<gene>
    <name evidence="2" type="ORF">RISK_003222</name>
</gene>
<dbReference type="Gene3D" id="3.40.50.300">
    <property type="entry name" value="P-loop containing nucleotide triphosphate hydrolases"/>
    <property type="match status" value="1"/>
</dbReference>
<name>A0A0J1EHH1_RHOIS</name>
<dbReference type="PANTHER" id="PTHR13748">
    <property type="entry name" value="COBW-RELATED"/>
    <property type="match status" value="1"/>
</dbReference>
<reference evidence="2" key="1">
    <citation type="submission" date="2015-05" db="EMBL/GenBank/DDBJ databases">
        <title>Permanent draft genome of Rhodopirellula islandicus K833.</title>
        <authorList>
            <person name="Kizina J."/>
            <person name="Richter M."/>
            <person name="Glockner F.O."/>
            <person name="Harder J."/>
        </authorList>
    </citation>
    <scope>NUCLEOTIDE SEQUENCE [LARGE SCALE GENOMIC DNA]</scope>
    <source>
        <strain evidence="2">K833</strain>
    </source>
</reference>
<dbReference type="InterPro" id="IPR003495">
    <property type="entry name" value="CobW/HypB/UreG_nucleotide-bd"/>
</dbReference>
<keyword evidence="3" id="KW-1185">Reference proteome</keyword>
<dbReference type="InterPro" id="IPR027417">
    <property type="entry name" value="P-loop_NTPase"/>
</dbReference>
<comment type="caution">
    <text evidence="2">The sequence shown here is derived from an EMBL/GenBank/DDBJ whole genome shotgun (WGS) entry which is preliminary data.</text>
</comment>